<dbReference type="PANTHER" id="PTHR23355">
    <property type="entry name" value="RIBONUCLEASE"/>
    <property type="match status" value="1"/>
</dbReference>
<reference evidence="3" key="1">
    <citation type="journal article" date="2018" name="Mol. Biol. Evol.">
        <title>Broad Genomic Sampling Reveals a Smut Pathogenic Ancestry of the Fungal Clade Ustilaginomycotina.</title>
        <authorList>
            <person name="Kijpornyongpan T."/>
            <person name="Mondo S.J."/>
            <person name="Barry K."/>
            <person name="Sandor L."/>
            <person name="Lee J."/>
            <person name="Lipzen A."/>
            <person name="Pangilinan J."/>
            <person name="LaButti K."/>
            <person name="Hainaut M."/>
            <person name="Henrissat B."/>
            <person name="Grigoriev I.V."/>
            <person name="Spatafora J.W."/>
            <person name="Aime M.C."/>
        </authorList>
    </citation>
    <scope>NUCLEOTIDE SEQUENCE [LARGE SCALE GENOMIC DNA]</scope>
    <source>
        <strain evidence="3">MCA 4198</strain>
    </source>
</reference>
<name>A0A316YPB8_9BASI</name>
<dbReference type="GO" id="GO:0000175">
    <property type="term" value="F:3'-5'-RNA exonuclease activity"/>
    <property type="evidence" value="ECO:0007669"/>
    <property type="project" value="TreeGrafter"/>
</dbReference>
<organism evidence="3 4">
    <name type="scientific">Acaromyces ingoldii</name>
    <dbReference type="NCBI Taxonomy" id="215250"/>
    <lineage>
        <taxon>Eukaryota</taxon>
        <taxon>Fungi</taxon>
        <taxon>Dikarya</taxon>
        <taxon>Basidiomycota</taxon>
        <taxon>Ustilaginomycotina</taxon>
        <taxon>Exobasidiomycetes</taxon>
        <taxon>Exobasidiales</taxon>
        <taxon>Cryptobasidiaceae</taxon>
        <taxon>Acaromyces</taxon>
    </lineage>
</organism>
<dbReference type="InterPro" id="IPR056624">
    <property type="entry name" value="WH_CYT4"/>
</dbReference>
<proteinExistence type="predicted"/>
<dbReference type="InterPro" id="IPR050180">
    <property type="entry name" value="RNR_Ribonuclease"/>
</dbReference>
<dbReference type="SMART" id="SM00955">
    <property type="entry name" value="RNB"/>
    <property type="match status" value="1"/>
</dbReference>
<dbReference type="InterPro" id="IPR001900">
    <property type="entry name" value="RNase_II/R"/>
</dbReference>
<dbReference type="Proteomes" id="UP000245768">
    <property type="component" value="Unassembled WGS sequence"/>
</dbReference>
<dbReference type="AlphaFoldDB" id="A0A316YPB8"/>
<dbReference type="GO" id="GO:0003723">
    <property type="term" value="F:RNA binding"/>
    <property type="evidence" value="ECO:0007669"/>
    <property type="project" value="InterPro"/>
</dbReference>
<gene>
    <name evidence="3" type="ORF">FA10DRAFT_302908</name>
</gene>
<feature type="region of interest" description="Disordered" evidence="1">
    <location>
        <begin position="20"/>
        <end position="64"/>
    </location>
</feature>
<dbReference type="GO" id="GO:0000932">
    <property type="term" value="C:P-body"/>
    <property type="evidence" value="ECO:0007669"/>
    <property type="project" value="TreeGrafter"/>
</dbReference>
<evidence type="ECO:0000259" key="2">
    <source>
        <dbReference type="SMART" id="SM00955"/>
    </source>
</evidence>
<protein>
    <submittedName>
        <fullName evidence="3">RNB-domain-containing protein</fullName>
    </submittedName>
</protein>
<dbReference type="GO" id="GO:0006402">
    <property type="term" value="P:mRNA catabolic process"/>
    <property type="evidence" value="ECO:0007669"/>
    <property type="project" value="TreeGrafter"/>
</dbReference>
<dbReference type="PANTHER" id="PTHR23355:SF65">
    <property type="entry name" value="EXORIBONUCLEASE CYT-4, PUTATIVE (AFU_ORTHOLOGUE AFUA_7G01550)-RELATED"/>
    <property type="match status" value="1"/>
</dbReference>
<dbReference type="InParanoid" id="A0A316YPB8"/>
<feature type="domain" description="RNB" evidence="2">
    <location>
        <begin position="515"/>
        <end position="861"/>
    </location>
</feature>
<dbReference type="STRING" id="215250.A0A316YPB8"/>
<sequence>MTNAQRLAVTVVGRRGLQTSAALAKLEPRGKPPRRPGGRGAQGRQQQQQHGHRPSGRPALSDEANKALAERKRTMEEGLWKTIAKHESVLEELRRRPGGAFGRASKTRKRELDDVLPGDFVELRTSSSSNSASNVGVVLPTPSNVAVSGTSQAIFVVGATGSVEVFRAPDVALAFIDFVDPKLADAASISPQTPATASTQEVIEEPFDEARFTARAQICTRIRVLQRQAETARQRLMPAFESLYLAERDEKDMSQTLEEQTLTTVEVARKLLESTGSESVDEEADSPAILLATHQLLMSQPRRFISDGLSHRTTNLFLKRPERDRLALRDVETWVNDCQLYEGGAAGLGAQAKDVIDGFCSRAVRIMESRKGTVRAETEPAGAKMGAMEVAWAKEDLVIFDFLRATLGERRTLQGDHYSALAMFLVKRCGLAQKLPPTPHLYDEEPPTAALADVVGLSQTQAAVCDFLIRVGQLAPSQDLTTLETEFQILFPKDTPSETAKSKPALVDLDGDRKREQLDCPIFVIDDASAQELDDGVGIEATSDPDVPWLHIVIADPTASLGPRDGVARDARKKHSSVYLVNETHPLLPQPLIEPHGLGKGTKKGLKFSAKMKLSTAEVLDVNVGLAWLKDVRVTSYDAVDQLLGSQAQDDEVRRLNQVFDIACKLEKRRKVVGGAFVAPYLRASAHISPDPSTLGDSSLQDNDGPYSISRGYPEINIIKPSLVEAGIGPSQTKSRGMVAELMILAGRIASIYASANDLPLYFRTQAKPSAAEDLAKLERMKDDEGIVGYRDLLASGVRISAASASDVPGEHFSMGIGTLAELEHPSDDMLKKSGYVRATSPLRRYPDLVAHWQIKAALAGAKLPFDRETIRADIPRIVRMDAWHRALERSSQRFWMTMKLARVFESEPTSPLLGPLDALVTLPDVRVAMDLQARVRVQILDTGLPVECMWGQREPAPESGTALKVAVRDVAVHGMKGSVLVERV</sequence>
<keyword evidence="4" id="KW-1185">Reference proteome</keyword>
<dbReference type="GeneID" id="37047099"/>
<evidence type="ECO:0000256" key="1">
    <source>
        <dbReference type="SAM" id="MobiDB-lite"/>
    </source>
</evidence>
<evidence type="ECO:0000313" key="4">
    <source>
        <dbReference type="Proteomes" id="UP000245768"/>
    </source>
</evidence>
<dbReference type="RefSeq" id="XP_025376783.1">
    <property type="nucleotide sequence ID" value="XM_025525183.1"/>
</dbReference>
<evidence type="ECO:0000313" key="3">
    <source>
        <dbReference type="EMBL" id="PWN89585.1"/>
    </source>
</evidence>
<accession>A0A316YPB8</accession>
<dbReference type="Pfam" id="PF23216">
    <property type="entry name" value="WHD_CYT4"/>
    <property type="match status" value="1"/>
</dbReference>
<dbReference type="InterPro" id="IPR012340">
    <property type="entry name" value="NA-bd_OB-fold"/>
</dbReference>
<dbReference type="SUPFAM" id="SSF50249">
    <property type="entry name" value="Nucleic acid-binding proteins"/>
    <property type="match status" value="1"/>
</dbReference>
<dbReference type="EMBL" id="KZ819637">
    <property type="protein sequence ID" value="PWN89585.1"/>
    <property type="molecule type" value="Genomic_DNA"/>
</dbReference>
<dbReference type="Pfam" id="PF00773">
    <property type="entry name" value="RNB"/>
    <property type="match status" value="1"/>
</dbReference>
<dbReference type="OrthoDB" id="2285229at2759"/>